<reference evidence="3 4" key="2">
    <citation type="submission" date="2016-06" db="EMBL/GenBank/DDBJ databases">
        <authorList>
            <person name="Rodrigo-Torres L."/>
            <person name="Arahal D.R."/>
        </authorList>
    </citation>
    <scope>NUCLEOTIDE SEQUENCE [LARGE SCALE GENOMIC DNA]</scope>
    <source>
        <strain evidence="3 4">CECT 5116</strain>
    </source>
</reference>
<keyword evidence="4" id="KW-1185">Reference proteome</keyword>
<evidence type="ECO:0000313" key="5">
    <source>
        <dbReference type="Proteomes" id="UP000092871"/>
    </source>
</evidence>
<dbReference type="OrthoDB" id="557705at2"/>
<dbReference type="GO" id="GO:0009882">
    <property type="term" value="F:blue light photoreceptor activity"/>
    <property type="evidence" value="ECO:0007669"/>
    <property type="project" value="InterPro"/>
</dbReference>
<dbReference type="Proteomes" id="UP000092840">
    <property type="component" value="Unassembled WGS sequence"/>
</dbReference>
<accession>A0A1C3JVP6</accession>
<reference evidence="2 5" key="1">
    <citation type="submission" date="2016-06" db="EMBL/GenBank/DDBJ databases">
        <authorList>
            <person name="Kjaerup R.B."/>
            <person name="Dalgaard T.S."/>
            <person name="Juul-Madsen H.R."/>
        </authorList>
    </citation>
    <scope>NUCLEOTIDE SEQUENCE [LARGE SCALE GENOMIC DNA]</scope>
    <source>
        <strain evidence="2 5">CECT 5115</strain>
    </source>
</reference>
<dbReference type="Pfam" id="PF04940">
    <property type="entry name" value="BLUF"/>
    <property type="match status" value="1"/>
</dbReference>
<dbReference type="RefSeq" id="WP_067038421.1">
    <property type="nucleotide sequence ID" value="NZ_FLRA01000031.1"/>
</dbReference>
<name>A0A1C3JVP6_9GAMM</name>
<sequence>MNLVRLIYASRATAEFKPSSIESILKSARFNNQRNSLTGLLCFNQHWFLQCLEGPRDQVCQTYARILSDPRHENVQIIGYDYTTQRDFDGWNMGYLQDNAVMRDLIRRRTGSEKFSPLSYTPDDAIAIVKDVRDLIASILEEES</sequence>
<dbReference type="InterPro" id="IPR036046">
    <property type="entry name" value="Acylphosphatase-like_dom_sf"/>
</dbReference>
<dbReference type="SMART" id="SM01034">
    <property type="entry name" value="BLUF"/>
    <property type="match status" value="1"/>
</dbReference>
<dbReference type="EMBL" id="FLRB01000010">
    <property type="protein sequence ID" value="SBT20861.1"/>
    <property type="molecule type" value="Genomic_DNA"/>
</dbReference>
<dbReference type="GO" id="GO:0071949">
    <property type="term" value="F:FAD binding"/>
    <property type="evidence" value="ECO:0007669"/>
    <property type="project" value="InterPro"/>
</dbReference>
<evidence type="ECO:0000313" key="2">
    <source>
        <dbReference type="EMBL" id="SBT19172.1"/>
    </source>
</evidence>
<dbReference type="Gene3D" id="3.30.70.100">
    <property type="match status" value="1"/>
</dbReference>
<gene>
    <name evidence="2" type="primary">ycgF_2</name>
    <name evidence="3" type="synonym">ycgF_1</name>
    <name evidence="2" type="ORF">MGA5115_03334</name>
    <name evidence="3" type="ORF">MGA5116_01448</name>
</gene>
<evidence type="ECO:0000259" key="1">
    <source>
        <dbReference type="PROSITE" id="PS50925"/>
    </source>
</evidence>
<organism evidence="2 5">
    <name type="scientific">Marinomonas gallaica</name>
    <dbReference type="NCBI Taxonomy" id="1806667"/>
    <lineage>
        <taxon>Bacteria</taxon>
        <taxon>Pseudomonadati</taxon>
        <taxon>Pseudomonadota</taxon>
        <taxon>Gammaproteobacteria</taxon>
        <taxon>Oceanospirillales</taxon>
        <taxon>Oceanospirillaceae</taxon>
        <taxon>Marinomonas</taxon>
    </lineage>
</organism>
<protein>
    <submittedName>
        <fullName evidence="2">Blue light-and temperature-regulated antirepressor YcgF</fullName>
    </submittedName>
</protein>
<evidence type="ECO:0000313" key="3">
    <source>
        <dbReference type="EMBL" id="SBT20861.1"/>
    </source>
</evidence>
<proteinExistence type="predicted"/>
<evidence type="ECO:0000313" key="4">
    <source>
        <dbReference type="Proteomes" id="UP000092840"/>
    </source>
</evidence>
<dbReference type="EMBL" id="FLRA01000031">
    <property type="protein sequence ID" value="SBT19172.1"/>
    <property type="molecule type" value="Genomic_DNA"/>
</dbReference>
<dbReference type="SUPFAM" id="SSF54975">
    <property type="entry name" value="Acylphosphatase/BLUF domain-like"/>
    <property type="match status" value="1"/>
</dbReference>
<dbReference type="AlphaFoldDB" id="A0A1C3JVP6"/>
<dbReference type="PROSITE" id="PS50925">
    <property type="entry name" value="BLUF"/>
    <property type="match status" value="1"/>
</dbReference>
<feature type="domain" description="BLUF" evidence="1">
    <location>
        <begin position="3"/>
        <end position="94"/>
    </location>
</feature>
<dbReference type="InterPro" id="IPR007024">
    <property type="entry name" value="BLUF_domain"/>
</dbReference>
<dbReference type="Proteomes" id="UP000092871">
    <property type="component" value="Unassembled WGS sequence"/>
</dbReference>